<protein>
    <submittedName>
        <fullName evidence="2">Alpha/beta fold hydrolase</fullName>
    </submittedName>
</protein>
<dbReference type="InterPro" id="IPR050266">
    <property type="entry name" value="AB_hydrolase_sf"/>
</dbReference>
<dbReference type="PANTHER" id="PTHR43798">
    <property type="entry name" value="MONOACYLGLYCEROL LIPASE"/>
    <property type="match status" value="1"/>
</dbReference>
<proteinExistence type="predicted"/>
<accession>A0ABW8LWK4</accession>
<keyword evidence="2" id="KW-0378">Hydrolase</keyword>
<name>A0ABW8LWK4_9ACTN</name>
<sequence>MPIARSHGFKISYEVSGDGPLLVLHPGMFQTGASWRAAGYTEVLEATHTVIAIDPLGLGASDGPHDAAAYALERRVASVTAVLDEVGAERAAFWGYSMGGLTALGMAIHAPERCTRLVVGAWDPIEGFASGVAHALHHFGLPSDTDVFALLTQSAHADPAQAAVIDAGDPAAFRANFEAFSREGELASRLGSAAVPMLMYSGTEDPWHDPLRQFAERAGAGFFSVPGANHLAGWKRAGDVLPHVRPFLGGS</sequence>
<dbReference type="Pfam" id="PF00561">
    <property type="entry name" value="Abhydrolase_1"/>
    <property type="match status" value="1"/>
</dbReference>
<dbReference type="Gene3D" id="3.40.50.1820">
    <property type="entry name" value="alpha/beta hydrolase"/>
    <property type="match status" value="1"/>
</dbReference>
<dbReference type="SUPFAM" id="SSF53474">
    <property type="entry name" value="alpha/beta-Hydrolases"/>
    <property type="match status" value="1"/>
</dbReference>
<dbReference type="RefSeq" id="WP_358639162.1">
    <property type="nucleotide sequence ID" value="NZ_JBFACG010000035.1"/>
</dbReference>
<comment type="caution">
    <text evidence="2">The sequence shown here is derived from an EMBL/GenBank/DDBJ whole genome shotgun (WGS) entry which is preliminary data.</text>
</comment>
<dbReference type="InterPro" id="IPR000073">
    <property type="entry name" value="AB_hydrolase_1"/>
</dbReference>
<evidence type="ECO:0000259" key="1">
    <source>
        <dbReference type="Pfam" id="PF00561"/>
    </source>
</evidence>
<dbReference type="GO" id="GO:0016787">
    <property type="term" value="F:hydrolase activity"/>
    <property type="evidence" value="ECO:0007669"/>
    <property type="project" value="UniProtKB-KW"/>
</dbReference>
<organism evidence="2 3">
    <name type="scientific">Streptomyces milbemycinicus</name>
    <dbReference type="NCBI Taxonomy" id="476552"/>
    <lineage>
        <taxon>Bacteria</taxon>
        <taxon>Bacillati</taxon>
        <taxon>Actinomycetota</taxon>
        <taxon>Actinomycetes</taxon>
        <taxon>Kitasatosporales</taxon>
        <taxon>Streptomycetaceae</taxon>
        <taxon>Streptomyces</taxon>
    </lineage>
</organism>
<keyword evidence="3" id="KW-1185">Reference proteome</keyword>
<dbReference type="Proteomes" id="UP001620295">
    <property type="component" value="Unassembled WGS sequence"/>
</dbReference>
<gene>
    <name evidence="2" type="ORF">ACI2L5_35995</name>
</gene>
<reference evidence="2 3" key="1">
    <citation type="submission" date="2024-11" db="EMBL/GenBank/DDBJ databases">
        <title>The Natural Products Discovery Center: Release of the First 8490 Sequenced Strains for Exploring Actinobacteria Biosynthetic Diversity.</title>
        <authorList>
            <person name="Kalkreuter E."/>
            <person name="Kautsar S.A."/>
            <person name="Yang D."/>
            <person name="Bader C.D."/>
            <person name="Teijaro C.N."/>
            <person name="Fluegel L."/>
            <person name="Davis C.M."/>
            <person name="Simpson J.R."/>
            <person name="Lauterbach L."/>
            <person name="Steele A.D."/>
            <person name="Gui C."/>
            <person name="Meng S."/>
            <person name="Li G."/>
            <person name="Viehrig K."/>
            <person name="Ye F."/>
            <person name="Su P."/>
            <person name="Kiefer A.F."/>
            <person name="Nichols A."/>
            <person name="Cepeda A.J."/>
            <person name="Yan W."/>
            <person name="Fan B."/>
            <person name="Jiang Y."/>
            <person name="Adhikari A."/>
            <person name="Zheng C.-J."/>
            <person name="Schuster L."/>
            <person name="Cowan T.M."/>
            <person name="Smanski M.J."/>
            <person name="Chevrette M.G."/>
            <person name="De Carvalho L.P.S."/>
            <person name="Shen B."/>
        </authorList>
    </citation>
    <scope>NUCLEOTIDE SEQUENCE [LARGE SCALE GENOMIC DNA]</scope>
    <source>
        <strain evidence="2 3">NPDC020863</strain>
    </source>
</reference>
<dbReference type="PANTHER" id="PTHR43798:SF33">
    <property type="entry name" value="HYDROLASE, PUTATIVE (AFU_ORTHOLOGUE AFUA_2G14860)-RELATED"/>
    <property type="match status" value="1"/>
</dbReference>
<evidence type="ECO:0000313" key="3">
    <source>
        <dbReference type="Proteomes" id="UP001620295"/>
    </source>
</evidence>
<evidence type="ECO:0000313" key="2">
    <source>
        <dbReference type="EMBL" id="MFK4270301.1"/>
    </source>
</evidence>
<dbReference type="PRINTS" id="PR00111">
    <property type="entry name" value="ABHYDROLASE"/>
</dbReference>
<dbReference type="InterPro" id="IPR029058">
    <property type="entry name" value="AB_hydrolase_fold"/>
</dbReference>
<feature type="domain" description="AB hydrolase-1" evidence="1">
    <location>
        <begin position="20"/>
        <end position="118"/>
    </location>
</feature>
<dbReference type="EMBL" id="JBJDQH010000013">
    <property type="protein sequence ID" value="MFK4270301.1"/>
    <property type="molecule type" value="Genomic_DNA"/>
</dbReference>